<proteinExistence type="predicted"/>
<accession>A0A8H6VXA5</accession>
<evidence type="ECO:0000313" key="2">
    <source>
        <dbReference type="Proteomes" id="UP000636479"/>
    </source>
</evidence>
<reference evidence="1" key="1">
    <citation type="submission" date="2020-05" db="EMBL/GenBank/DDBJ databases">
        <title>Mycena genomes resolve the evolution of fungal bioluminescence.</title>
        <authorList>
            <person name="Tsai I.J."/>
        </authorList>
    </citation>
    <scope>NUCLEOTIDE SEQUENCE</scope>
    <source>
        <strain evidence="1">171206Taipei</strain>
    </source>
</reference>
<dbReference type="EMBL" id="JACAZF010000010">
    <property type="protein sequence ID" value="KAF7293568.1"/>
    <property type="molecule type" value="Genomic_DNA"/>
</dbReference>
<comment type="caution">
    <text evidence="1">The sequence shown here is derived from an EMBL/GenBank/DDBJ whole genome shotgun (WGS) entry which is preliminary data.</text>
</comment>
<keyword evidence="2" id="KW-1185">Reference proteome</keyword>
<organism evidence="1 2">
    <name type="scientific">Mycena indigotica</name>
    <dbReference type="NCBI Taxonomy" id="2126181"/>
    <lineage>
        <taxon>Eukaryota</taxon>
        <taxon>Fungi</taxon>
        <taxon>Dikarya</taxon>
        <taxon>Basidiomycota</taxon>
        <taxon>Agaricomycotina</taxon>
        <taxon>Agaricomycetes</taxon>
        <taxon>Agaricomycetidae</taxon>
        <taxon>Agaricales</taxon>
        <taxon>Marasmiineae</taxon>
        <taxon>Mycenaceae</taxon>
        <taxon>Mycena</taxon>
    </lineage>
</organism>
<protein>
    <recommendedName>
        <fullName evidence="3">F-box domain-containing protein</fullName>
    </recommendedName>
</protein>
<dbReference type="GeneID" id="59350415"/>
<dbReference type="RefSeq" id="XP_037215731.1">
    <property type="nucleotide sequence ID" value="XM_037367899.1"/>
</dbReference>
<dbReference type="AlphaFoldDB" id="A0A8H6VXA5"/>
<gene>
    <name evidence="1" type="ORF">MIND_01135400</name>
</gene>
<dbReference type="Proteomes" id="UP000636479">
    <property type="component" value="Unassembled WGS sequence"/>
</dbReference>
<evidence type="ECO:0008006" key="3">
    <source>
        <dbReference type="Google" id="ProtNLM"/>
    </source>
</evidence>
<dbReference type="OrthoDB" id="2831009at2759"/>
<dbReference type="SUPFAM" id="SSF52047">
    <property type="entry name" value="RNI-like"/>
    <property type="match status" value="1"/>
</dbReference>
<evidence type="ECO:0000313" key="1">
    <source>
        <dbReference type="EMBL" id="KAF7293568.1"/>
    </source>
</evidence>
<name>A0A8H6VXA5_9AGAR</name>
<sequence length="483" mass="53403">MTPSVTSPPTPATNEALTMIDILGVIFEACLALNFSVEWHNDVRQKMALGAVCRCWKFTLESLPALWSHIILVPRMPQYYIDKVFRLAKQAPKRLSIDLDLDSKLDTMFLSSIAALLVAKAETVTHISVQYISYSAWNTFVDHLSAASPQPRFLSLRSFYATSPTALHNQLEDAVPHSFPDLAANLQVLYLDGLPPSSFVVGPNLISLALTNLDLAQDDTASFTFTTTLLNSLRQTPHLETLFIDVDESITYQPAPHQPVVLPCLHTLSFLCNTPFPHCCGFLLSPIHLPKLHSLSLHLASVHNTNSFISVNGTHLSTIVVLRLIGDISVYIEPADGPAKLLSSLTGSRLRHLNFLDVDGLFPFDSEHNASIQTQFLEILAHALSLPNVRLVVIPPLFSPPRPASRASLIRSLLEPVAMQAEPKRIFEEHALCVSIDDDHSKCGRMWSWDYCGLASENKASRFHKASHFDAALLPIFYLSGSS</sequence>